<dbReference type="EMBL" id="CP101185">
    <property type="protein sequence ID" value="UYV97264.1"/>
    <property type="molecule type" value="Genomic_DNA"/>
</dbReference>
<protein>
    <submittedName>
        <fullName evidence="3">Uncharacterized protein</fullName>
    </submittedName>
</protein>
<evidence type="ECO:0000256" key="2">
    <source>
        <dbReference type="SAM" id="Phobius"/>
    </source>
</evidence>
<evidence type="ECO:0000256" key="1">
    <source>
        <dbReference type="SAM" id="MobiDB-lite"/>
    </source>
</evidence>
<keyword evidence="4" id="KW-1185">Reference proteome</keyword>
<keyword evidence="2" id="KW-0812">Transmembrane</keyword>
<dbReference type="RefSeq" id="WP_168529555.1">
    <property type="nucleotide sequence ID" value="NZ_CP043010.1"/>
</dbReference>
<organism evidence="3 4">
    <name type="scientific">Paenarthrobacter ureafaciens</name>
    <dbReference type="NCBI Taxonomy" id="37931"/>
    <lineage>
        <taxon>Bacteria</taxon>
        <taxon>Bacillati</taxon>
        <taxon>Actinomycetota</taxon>
        <taxon>Actinomycetes</taxon>
        <taxon>Micrococcales</taxon>
        <taxon>Micrococcaceae</taxon>
        <taxon>Paenarthrobacter</taxon>
    </lineage>
</organism>
<sequence>MEDPTTLAINLTYLGTLGMAVLMFLGLGFVIIITLVVAGIGRLLSIIILALFGIFPKKETTPIVHLPQRPEGSSAPVGSGVLPAADLPLNEPATGHVAAVAAAAVAAPPVPSAPPVGVETPPAPAPPKRDLLGEARRRVAGAAASVKDGTWKSMMDTQTNHHPLVVAAGKEPPVLAKGWAEAVAEADQRAAARAKAEQPPAIKVTVREVGESGSPAKPSSGNGPSPDAGTAPGPADPAKKAEPAKPVQPAALKPLANKQGPKNTAKGKSPGQVRKGSLSGASRNS</sequence>
<reference evidence="3" key="1">
    <citation type="submission" date="2022-07" db="EMBL/GenBank/DDBJ databases">
        <authorList>
            <person name="Wu T."/>
        </authorList>
    </citation>
    <scope>NUCLEOTIDE SEQUENCE</scope>
    <source>
        <strain evidence="3">SD-1</strain>
    </source>
</reference>
<proteinExistence type="predicted"/>
<keyword evidence="2" id="KW-1133">Transmembrane helix</keyword>
<accession>A0AAX3EH02</accession>
<gene>
    <name evidence="3" type="ORF">NL394_19880</name>
</gene>
<name>A0AAX3EH02_PAEUR</name>
<dbReference type="Proteomes" id="UP001163293">
    <property type="component" value="Chromosome"/>
</dbReference>
<dbReference type="AlphaFoldDB" id="A0AAX3EH02"/>
<feature type="region of interest" description="Disordered" evidence="1">
    <location>
        <begin position="190"/>
        <end position="285"/>
    </location>
</feature>
<feature type="compositionally biased region" description="Low complexity" evidence="1">
    <location>
        <begin position="223"/>
        <end position="233"/>
    </location>
</feature>
<evidence type="ECO:0000313" key="3">
    <source>
        <dbReference type="EMBL" id="UYV97264.1"/>
    </source>
</evidence>
<evidence type="ECO:0000313" key="4">
    <source>
        <dbReference type="Proteomes" id="UP001163293"/>
    </source>
</evidence>
<keyword evidence="2" id="KW-0472">Membrane</keyword>
<feature type="transmembrane region" description="Helical" evidence="2">
    <location>
        <begin position="20"/>
        <end position="52"/>
    </location>
</feature>